<feature type="region of interest" description="Disordered" evidence="1">
    <location>
        <begin position="67"/>
        <end position="105"/>
    </location>
</feature>
<sequence length="263" mass="27923">MIEQRMRNAFDAVGDYEPALPFDADRLITKAHKETTRRRALVGAGVGVVAIAAGAVMVTGSGTPAGGGSIDVGSSSPTPPGLRPIGGGDGPRREPIKDWPPAGVRPKHYTAEQLRAISERTRAYFGTRLGTIVPGATQVSATSFGTNRVPYGQVIDGQRHLIGFVDLTVDGRRYEHGLQVLLNGPGDPAQGLDCGMDRSTCTRIARPDGSFVTVEREGGMMFVTHYRNDGVQVRVCGYVKQHGTPPLTEGQAIAVATDPMLTM</sequence>
<keyword evidence="4" id="KW-1185">Reference proteome</keyword>
<keyword evidence="2" id="KW-1133">Transmembrane helix</keyword>
<keyword evidence="2" id="KW-0812">Transmembrane</keyword>
<dbReference type="AlphaFoldDB" id="A0A4Q7KXD6"/>
<dbReference type="OrthoDB" id="3638103at2"/>
<evidence type="ECO:0000256" key="2">
    <source>
        <dbReference type="SAM" id="Phobius"/>
    </source>
</evidence>
<evidence type="ECO:0000313" key="3">
    <source>
        <dbReference type="EMBL" id="RZS41395.1"/>
    </source>
</evidence>
<organism evidence="3 4">
    <name type="scientific">Herbihabitans rhizosphaerae</name>
    <dbReference type="NCBI Taxonomy" id="1872711"/>
    <lineage>
        <taxon>Bacteria</taxon>
        <taxon>Bacillati</taxon>
        <taxon>Actinomycetota</taxon>
        <taxon>Actinomycetes</taxon>
        <taxon>Pseudonocardiales</taxon>
        <taxon>Pseudonocardiaceae</taxon>
        <taxon>Herbihabitans</taxon>
    </lineage>
</organism>
<evidence type="ECO:0000256" key="1">
    <source>
        <dbReference type="SAM" id="MobiDB-lite"/>
    </source>
</evidence>
<feature type="transmembrane region" description="Helical" evidence="2">
    <location>
        <begin position="40"/>
        <end position="60"/>
    </location>
</feature>
<accession>A0A4Q7KXD6</accession>
<keyword evidence="2" id="KW-0472">Membrane</keyword>
<dbReference type="Proteomes" id="UP000294257">
    <property type="component" value="Unassembled WGS sequence"/>
</dbReference>
<dbReference type="EMBL" id="SGWQ01000003">
    <property type="protein sequence ID" value="RZS41395.1"/>
    <property type="molecule type" value="Genomic_DNA"/>
</dbReference>
<proteinExistence type="predicted"/>
<reference evidence="3 4" key="1">
    <citation type="submission" date="2019-02" db="EMBL/GenBank/DDBJ databases">
        <title>Genomic Encyclopedia of Type Strains, Phase IV (KMG-IV): sequencing the most valuable type-strain genomes for metagenomic binning, comparative biology and taxonomic classification.</title>
        <authorList>
            <person name="Goeker M."/>
        </authorList>
    </citation>
    <scope>NUCLEOTIDE SEQUENCE [LARGE SCALE GENOMIC DNA]</scope>
    <source>
        <strain evidence="3 4">DSM 101727</strain>
    </source>
</reference>
<evidence type="ECO:0000313" key="4">
    <source>
        <dbReference type="Proteomes" id="UP000294257"/>
    </source>
</evidence>
<gene>
    <name evidence="3" type="ORF">EV193_103718</name>
</gene>
<name>A0A4Q7KXD6_9PSEU</name>
<dbReference type="RefSeq" id="WP_130344313.1">
    <property type="nucleotide sequence ID" value="NZ_SGWQ01000003.1"/>
</dbReference>
<protein>
    <submittedName>
        <fullName evidence="3">Uncharacterized protein</fullName>
    </submittedName>
</protein>
<comment type="caution">
    <text evidence="3">The sequence shown here is derived from an EMBL/GenBank/DDBJ whole genome shotgun (WGS) entry which is preliminary data.</text>
</comment>